<comment type="caution">
    <text evidence="2">The sequence shown here is derived from an EMBL/GenBank/DDBJ whole genome shotgun (WGS) entry which is preliminary data.</text>
</comment>
<proteinExistence type="predicted"/>
<dbReference type="InterPro" id="IPR052159">
    <property type="entry name" value="Competence_DNA_uptake"/>
</dbReference>
<reference evidence="2 3" key="1">
    <citation type="submission" date="2017-02" db="EMBL/GenBank/DDBJ databases">
        <authorList>
            <person name="Dridi B."/>
        </authorList>
    </citation>
    <scope>NUCLEOTIDE SEQUENCE [LARGE SCALE GENOMIC DNA]</scope>
    <source>
        <strain evidence="2 3">JB380</strain>
    </source>
</reference>
<gene>
    <name evidence="2" type="ORF">CZ787_03145</name>
</gene>
<evidence type="ECO:0000313" key="3">
    <source>
        <dbReference type="Proteomes" id="UP000196331"/>
    </source>
</evidence>
<dbReference type="EMBL" id="FUKM01000013">
    <property type="protein sequence ID" value="SJN10223.1"/>
    <property type="molecule type" value="Genomic_DNA"/>
</dbReference>
<dbReference type="PANTHER" id="PTHR30619:SF1">
    <property type="entry name" value="RECOMBINATION PROTEIN 2"/>
    <property type="match status" value="1"/>
</dbReference>
<dbReference type="SUPFAM" id="SSF56281">
    <property type="entry name" value="Metallo-hydrolase/oxidoreductase"/>
    <property type="match status" value="1"/>
</dbReference>
<dbReference type="RefSeq" id="WP_087106070.1">
    <property type="nucleotide sequence ID" value="NZ_FUKM01000013.1"/>
</dbReference>
<dbReference type="OrthoDB" id="418728at2"/>
<name>A0A1R4HSR2_9GAMM</name>
<dbReference type="Proteomes" id="UP000196331">
    <property type="component" value="Unassembled WGS sequence"/>
</dbReference>
<evidence type="ECO:0000313" key="2">
    <source>
        <dbReference type="EMBL" id="SJN10223.1"/>
    </source>
</evidence>
<accession>A0A1R4HSR2</accession>
<organism evidence="2 3">
    <name type="scientific">Halomonas citrativorans</name>
    <dbReference type="NCBI Taxonomy" id="2742612"/>
    <lineage>
        <taxon>Bacteria</taxon>
        <taxon>Pseudomonadati</taxon>
        <taxon>Pseudomonadota</taxon>
        <taxon>Gammaproteobacteria</taxon>
        <taxon>Oceanospirillales</taxon>
        <taxon>Halomonadaceae</taxon>
        <taxon>Halomonas</taxon>
    </lineage>
</organism>
<dbReference type="AlphaFoldDB" id="A0A1R4HSR2"/>
<dbReference type="InterPro" id="IPR001279">
    <property type="entry name" value="Metallo-B-lactamas"/>
</dbReference>
<feature type="domain" description="Metallo-beta-lactamase" evidence="1">
    <location>
        <begin position="13"/>
        <end position="107"/>
    </location>
</feature>
<dbReference type="PANTHER" id="PTHR30619">
    <property type="entry name" value="DNA INTERNALIZATION/COMPETENCE PROTEIN COMEC/REC2"/>
    <property type="match status" value="1"/>
</dbReference>
<protein>
    <submittedName>
        <fullName evidence="2">Metallo-beta-lactamase family protein</fullName>
    </submittedName>
</protein>
<dbReference type="Gene3D" id="3.60.15.10">
    <property type="entry name" value="Ribonuclease Z/Hydroxyacylglutathione hydrolase-like"/>
    <property type="match status" value="1"/>
</dbReference>
<evidence type="ECO:0000259" key="1">
    <source>
        <dbReference type="Pfam" id="PF00753"/>
    </source>
</evidence>
<sequence length="350" mass="39077">MGIVVRVLEANHGDCILVSHQGASGTFNILIDGGTSTTFKHGPRQRYDGALCKVLDELKNKGQHIDLAVLTHVDDDHIHGLIKAFETPDYLSELVKSIWFNSSRLITQHFNAPEIPENNILLTDDSPQTSVQQGKELETMLDEIGCERAPLIKAGQVHEVGPFKLTVLSPSHNQLERLLHKWPSEDESGATAAHDNDYQLSLKEIWEADKFESDSSVYNGSSIAFLMEVDSTKMLFLGDAHDQVVVESIKVLGFSKANKLQIDLVKISHHGSQYNTSSEFLSLLQSSRYVISTNGSRHGLPNKRVIARIIKETNGQICFNYSDVIKPLLLVHEVEDYASRLEVLDKEIRL</sequence>
<dbReference type="Pfam" id="PF00753">
    <property type="entry name" value="Lactamase_B"/>
    <property type="match status" value="1"/>
</dbReference>
<dbReference type="InterPro" id="IPR036866">
    <property type="entry name" value="RibonucZ/Hydroxyglut_hydro"/>
</dbReference>